<comment type="caution">
    <text evidence="9">The sequence shown here is derived from an EMBL/GenBank/DDBJ whole genome shotgun (WGS) entry which is preliminary data.</text>
</comment>
<dbReference type="GO" id="GO:0004497">
    <property type="term" value="F:monooxygenase activity"/>
    <property type="evidence" value="ECO:0007669"/>
    <property type="project" value="UniProtKB-KW"/>
</dbReference>
<dbReference type="Gene3D" id="3.50.50.60">
    <property type="entry name" value="FAD/NAD(P)-binding domain"/>
    <property type="match status" value="1"/>
</dbReference>
<evidence type="ECO:0000256" key="7">
    <source>
        <dbReference type="ARBA" id="ARBA00023033"/>
    </source>
</evidence>
<sequence length="112" mass="12924">MASAEDLHLDAIIVGTGFSGVYLLHTLRKRGFKVKALDGASQLGGIWNSTYPGARVDIEVPTYELNIEELWNDPTDTFIWKERFPSSEELRAYFEFMDRKLDLSKDCRFDTW</sequence>
<dbReference type="AlphaFoldDB" id="A0A8H3YL58"/>
<evidence type="ECO:0000256" key="2">
    <source>
        <dbReference type="ARBA" id="ARBA00010139"/>
    </source>
</evidence>
<evidence type="ECO:0000256" key="6">
    <source>
        <dbReference type="ARBA" id="ARBA00023002"/>
    </source>
</evidence>
<reference evidence="9 10" key="1">
    <citation type="submission" date="2019-11" db="EMBL/GenBank/DDBJ databases">
        <title>Venturia inaequalis Genome Resource.</title>
        <authorList>
            <person name="Lichtner F.J."/>
        </authorList>
    </citation>
    <scope>NUCLEOTIDE SEQUENCE [LARGE SCALE GENOMIC DNA]</scope>
    <source>
        <strain evidence="9">Bline_iso_100314</strain>
    </source>
</reference>
<dbReference type="InterPro" id="IPR036188">
    <property type="entry name" value="FAD/NAD-bd_sf"/>
</dbReference>
<evidence type="ECO:0000256" key="4">
    <source>
        <dbReference type="ARBA" id="ARBA00022827"/>
    </source>
</evidence>
<dbReference type="SUPFAM" id="SSF51905">
    <property type="entry name" value="FAD/NAD(P)-binding domain"/>
    <property type="match status" value="1"/>
</dbReference>
<evidence type="ECO:0000256" key="8">
    <source>
        <dbReference type="SAM" id="Phobius"/>
    </source>
</evidence>
<comment type="similarity">
    <text evidence="2">Belongs to the FAD-binding monooxygenase family.</text>
</comment>
<dbReference type="PANTHER" id="PTHR43098:SF3">
    <property type="entry name" value="L-ORNITHINE N(5)-MONOOXYGENASE-RELATED"/>
    <property type="match status" value="1"/>
</dbReference>
<feature type="transmembrane region" description="Helical" evidence="8">
    <location>
        <begin position="6"/>
        <end position="25"/>
    </location>
</feature>
<evidence type="ECO:0000256" key="3">
    <source>
        <dbReference type="ARBA" id="ARBA00022630"/>
    </source>
</evidence>
<dbReference type="Pfam" id="PF13450">
    <property type="entry name" value="NAD_binding_8"/>
    <property type="match status" value="1"/>
</dbReference>
<dbReference type="EMBL" id="WNWQ01001091">
    <property type="protein sequence ID" value="KAE9962322.1"/>
    <property type="molecule type" value="Genomic_DNA"/>
</dbReference>
<evidence type="ECO:0000256" key="5">
    <source>
        <dbReference type="ARBA" id="ARBA00022857"/>
    </source>
</evidence>
<keyword evidence="8" id="KW-1133">Transmembrane helix</keyword>
<keyword evidence="4" id="KW-0274">FAD</keyword>
<keyword evidence="7" id="KW-0503">Monooxygenase</keyword>
<keyword evidence="5" id="KW-0521">NADP</keyword>
<dbReference type="Proteomes" id="UP000433883">
    <property type="component" value="Unassembled WGS sequence"/>
</dbReference>
<protein>
    <submittedName>
        <fullName evidence="9">Uncharacterized protein</fullName>
    </submittedName>
</protein>
<dbReference type="InterPro" id="IPR050775">
    <property type="entry name" value="FAD-binding_Monooxygenases"/>
</dbReference>
<comment type="cofactor">
    <cofactor evidence="1">
        <name>FAD</name>
        <dbReference type="ChEBI" id="CHEBI:57692"/>
    </cofactor>
</comment>
<gene>
    <name evidence="9" type="ORF">BLS_000495</name>
</gene>
<keyword evidence="8" id="KW-0812">Transmembrane</keyword>
<evidence type="ECO:0000313" key="10">
    <source>
        <dbReference type="Proteomes" id="UP000433883"/>
    </source>
</evidence>
<proteinExistence type="inferred from homology"/>
<accession>A0A8H3YL58</accession>
<keyword evidence="6" id="KW-0560">Oxidoreductase</keyword>
<dbReference type="PANTHER" id="PTHR43098">
    <property type="entry name" value="L-ORNITHINE N(5)-MONOOXYGENASE-RELATED"/>
    <property type="match status" value="1"/>
</dbReference>
<keyword evidence="3" id="KW-0285">Flavoprotein</keyword>
<evidence type="ECO:0000256" key="1">
    <source>
        <dbReference type="ARBA" id="ARBA00001974"/>
    </source>
</evidence>
<feature type="non-terminal residue" evidence="9">
    <location>
        <position position="112"/>
    </location>
</feature>
<organism evidence="9 10">
    <name type="scientific">Venturia inaequalis</name>
    <name type="common">Apple scab fungus</name>
    <dbReference type="NCBI Taxonomy" id="5025"/>
    <lineage>
        <taxon>Eukaryota</taxon>
        <taxon>Fungi</taxon>
        <taxon>Dikarya</taxon>
        <taxon>Ascomycota</taxon>
        <taxon>Pezizomycotina</taxon>
        <taxon>Dothideomycetes</taxon>
        <taxon>Pleosporomycetidae</taxon>
        <taxon>Venturiales</taxon>
        <taxon>Venturiaceae</taxon>
        <taxon>Venturia</taxon>
    </lineage>
</organism>
<keyword evidence="8" id="KW-0472">Membrane</keyword>
<evidence type="ECO:0000313" key="9">
    <source>
        <dbReference type="EMBL" id="KAE9962322.1"/>
    </source>
</evidence>
<name>A0A8H3YL58_VENIN</name>